<feature type="domain" description="Transposase MuDR plant" evidence="2">
    <location>
        <begin position="106"/>
        <end position="145"/>
    </location>
</feature>
<gene>
    <name evidence="3" type="ORF">C3L33_23466</name>
</gene>
<dbReference type="AlphaFoldDB" id="A0A6A4K3C8"/>
<sequence>DYDLSDEDDRIYEENVDANSEWVGSRNARAVSPVAPRKRIEEASNFFMHAPIDEGDDSLGDSDDAEYEDSEDGFLSGSDGDGDPKVKKPIVFRPIKGIEELVFCEGMIFKHRAQFARAIRHHSILQGREIRFTKNETTRVRAKCKVVIDPEDGTKKLTNAIGQGRRS</sequence>
<comment type="caution">
    <text evidence="3">The sequence shown here is derived from an EMBL/GenBank/DDBJ whole genome shotgun (WGS) entry which is preliminary data.</text>
</comment>
<reference evidence="3" key="1">
    <citation type="journal article" date="2019" name="Genome Biol. Evol.">
        <title>The Rhododendron genome and chromosomal organization provide insight into shared whole-genome duplications across the heath family (Ericaceae).</title>
        <authorList>
            <person name="Soza V.L."/>
            <person name="Lindsley D."/>
            <person name="Waalkes A."/>
            <person name="Ramage E."/>
            <person name="Patwardhan R.P."/>
            <person name="Burton J.N."/>
            <person name="Adey A."/>
            <person name="Kumar A."/>
            <person name="Qiu R."/>
            <person name="Shendure J."/>
            <person name="Hall B."/>
        </authorList>
    </citation>
    <scope>NUCLEOTIDE SEQUENCE</scope>
    <source>
        <strain evidence="3">RSF 1966-606</strain>
    </source>
</reference>
<feature type="compositionally biased region" description="Acidic residues" evidence="1">
    <location>
        <begin position="53"/>
        <end position="72"/>
    </location>
</feature>
<dbReference type="InterPro" id="IPR004332">
    <property type="entry name" value="Transposase_MuDR"/>
</dbReference>
<evidence type="ECO:0000256" key="1">
    <source>
        <dbReference type="SAM" id="MobiDB-lite"/>
    </source>
</evidence>
<dbReference type="OrthoDB" id="1599914at2759"/>
<dbReference type="Pfam" id="PF03108">
    <property type="entry name" value="DBD_Tnp_Mut"/>
    <property type="match status" value="1"/>
</dbReference>
<accession>A0A6A4K3C8</accession>
<feature type="region of interest" description="Disordered" evidence="1">
    <location>
        <begin position="49"/>
        <end position="87"/>
    </location>
</feature>
<evidence type="ECO:0000259" key="2">
    <source>
        <dbReference type="Pfam" id="PF03108"/>
    </source>
</evidence>
<protein>
    <recommendedName>
        <fullName evidence="2">Transposase MuDR plant domain-containing protein</fullName>
    </recommendedName>
</protein>
<name>A0A6A4K3C8_9ERIC</name>
<feature type="non-terminal residue" evidence="3">
    <location>
        <position position="1"/>
    </location>
</feature>
<proteinExistence type="predicted"/>
<dbReference type="EMBL" id="QEFC01007343">
    <property type="protein sequence ID" value="KAE9444636.1"/>
    <property type="molecule type" value="Genomic_DNA"/>
</dbReference>
<organism evidence="3">
    <name type="scientific">Rhododendron williamsianum</name>
    <dbReference type="NCBI Taxonomy" id="262921"/>
    <lineage>
        <taxon>Eukaryota</taxon>
        <taxon>Viridiplantae</taxon>
        <taxon>Streptophyta</taxon>
        <taxon>Embryophyta</taxon>
        <taxon>Tracheophyta</taxon>
        <taxon>Spermatophyta</taxon>
        <taxon>Magnoliopsida</taxon>
        <taxon>eudicotyledons</taxon>
        <taxon>Gunneridae</taxon>
        <taxon>Pentapetalae</taxon>
        <taxon>asterids</taxon>
        <taxon>Ericales</taxon>
        <taxon>Ericaceae</taxon>
        <taxon>Ericoideae</taxon>
        <taxon>Rhodoreae</taxon>
        <taxon>Rhododendron</taxon>
    </lineage>
</organism>
<evidence type="ECO:0000313" key="3">
    <source>
        <dbReference type="EMBL" id="KAE9444636.1"/>
    </source>
</evidence>